<dbReference type="Gene3D" id="2.40.40.10">
    <property type="entry name" value="RlpA-like domain"/>
    <property type="match status" value="1"/>
</dbReference>
<dbReference type="AlphaFoldDB" id="A0A4P9XV73"/>
<evidence type="ECO:0000313" key="4">
    <source>
        <dbReference type="EMBL" id="RKP10146.1"/>
    </source>
</evidence>
<reference evidence="5" key="1">
    <citation type="journal article" date="2018" name="Nat. Microbiol.">
        <title>Leveraging single-cell genomics to expand the fungal tree of life.</title>
        <authorList>
            <person name="Ahrendt S.R."/>
            <person name="Quandt C.A."/>
            <person name="Ciobanu D."/>
            <person name="Clum A."/>
            <person name="Salamov A."/>
            <person name="Andreopoulos B."/>
            <person name="Cheng J.F."/>
            <person name="Woyke T."/>
            <person name="Pelin A."/>
            <person name="Henrissat B."/>
            <person name="Reynolds N.K."/>
            <person name="Benny G.L."/>
            <person name="Smith M.E."/>
            <person name="James T.Y."/>
            <person name="Grigoriev I.V."/>
        </authorList>
    </citation>
    <scope>NUCLEOTIDE SEQUENCE [LARGE SCALE GENOMIC DNA]</scope>
    <source>
        <strain evidence="5">RSA 1356</strain>
    </source>
</reference>
<sequence length="132" mass="14388">MRTFVSLVTLATAAAILSLQGADAATKSLMRRGQGTYYYMNGIPTACGEMHTDDELYAAVAYEWFTASNPNQDPICKKCALVRGPKGRVKVVVNDKCPTCTRDSIDLTPAAFDRIANRGDGRIQISWTFTAC</sequence>
<keyword evidence="1 2" id="KW-0732">Signal</keyword>
<feature type="domain" description="RlpA-like protein double-psi beta-barrel" evidence="3">
    <location>
        <begin position="33"/>
        <end position="126"/>
    </location>
</feature>
<organism evidence="4 5">
    <name type="scientific">Thamnocephalis sphaerospora</name>
    <dbReference type="NCBI Taxonomy" id="78915"/>
    <lineage>
        <taxon>Eukaryota</taxon>
        <taxon>Fungi</taxon>
        <taxon>Fungi incertae sedis</taxon>
        <taxon>Zoopagomycota</taxon>
        <taxon>Zoopagomycotina</taxon>
        <taxon>Zoopagomycetes</taxon>
        <taxon>Zoopagales</taxon>
        <taxon>Sigmoideomycetaceae</taxon>
        <taxon>Thamnocephalis</taxon>
    </lineage>
</organism>
<evidence type="ECO:0000256" key="2">
    <source>
        <dbReference type="SAM" id="SignalP"/>
    </source>
</evidence>
<dbReference type="SUPFAM" id="SSF50685">
    <property type="entry name" value="Barwin-like endoglucanases"/>
    <property type="match status" value="1"/>
</dbReference>
<dbReference type="PANTHER" id="PTHR31836">
    <property type="match status" value="1"/>
</dbReference>
<feature type="signal peptide" evidence="2">
    <location>
        <begin position="1"/>
        <end position="24"/>
    </location>
</feature>
<dbReference type="CDD" id="cd22191">
    <property type="entry name" value="DPBB_RlpA_EXP_N-like"/>
    <property type="match status" value="1"/>
</dbReference>
<dbReference type="InterPro" id="IPR051477">
    <property type="entry name" value="Expansin_CellWall"/>
</dbReference>
<evidence type="ECO:0000313" key="5">
    <source>
        <dbReference type="Proteomes" id="UP000271241"/>
    </source>
</evidence>
<proteinExistence type="predicted"/>
<dbReference type="PANTHER" id="PTHR31836:SF21">
    <property type="entry name" value="EXPANSIN-LIKE PROTEIN 7"/>
    <property type="match status" value="1"/>
</dbReference>
<dbReference type="EMBL" id="KZ992468">
    <property type="protein sequence ID" value="RKP10146.1"/>
    <property type="molecule type" value="Genomic_DNA"/>
</dbReference>
<dbReference type="STRING" id="78915.A0A4P9XV73"/>
<evidence type="ECO:0000256" key="1">
    <source>
        <dbReference type="ARBA" id="ARBA00022729"/>
    </source>
</evidence>
<dbReference type="Pfam" id="PF03330">
    <property type="entry name" value="DPBB_1"/>
    <property type="match status" value="1"/>
</dbReference>
<dbReference type="Proteomes" id="UP000271241">
    <property type="component" value="Unassembled WGS sequence"/>
</dbReference>
<dbReference type="InterPro" id="IPR009009">
    <property type="entry name" value="RlpA-like_DPBB"/>
</dbReference>
<keyword evidence="5" id="KW-1185">Reference proteome</keyword>
<dbReference type="InterPro" id="IPR036908">
    <property type="entry name" value="RlpA-like_sf"/>
</dbReference>
<gene>
    <name evidence="4" type="ORF">THASP1DRAFT_22119</name>
</gene>
<feature type="chain" id="PRO_5020339316" evidence="2">
    <location>
        <begin position="25"/>
        <end position="132"/>
    </location>
</feature>
<accession>A0A4P9XV73</accession>
<dbReference type="OrthoDB" id="406505at2759"/>
<protein>
    <submittedName>
        <fullName evidence="4">RlpA-like double-psi beta-barrel-protein domain-containing protein-containing protein</fullName>
    </submittedName>
</protein>
<name>A0A4P9XV73_9FUNG</name>
<evidence type="ECO:0000259" key="3">
    <source>
        <dbReference type="Pfam" id="PF03330"/>
    </source>
</evidence>